<feature type="signal peptide" evidence="1">
    <location>
        <begin position="1"/>
        <end position="25"/>
    </location>
</feature>
<name>A0ABV7JUB9_9ALTE</name>
<accession>A0ABV7JUB9</accession>
<keyword evidence="1" id="KW-0732">Signal</keyword>
<gene>
    <name evidence="3" type="ORF">ACFOEW_07685</name>
</gene>
<feature type="domain" description="Metallo-beta-lactamase" evidence="2">
    <location>
        <begin position="116"/>
        <end position="318"/>
    </location>
</feature>
<evidence type="ECO:0000256" key="1">
    <source>
        <dbReference type="SAM" id="SignalP"/>
    </source>
</evidence>
<dbReference type="PANTHER" id="PTHR15032">
    <property type="entry name" value="N-ACYL-PHOSPHATIDYLETHANOLAMINE-HYDROLYZING PHOSPHOLIPASE D"/>
    <property type="match status" value="1"/>
</dbReference>
<sequence length="364" mass="41519">MKYIAFSLASALALCIAACSSINQTERLTPPDSVVKYSSMEGYQDRFINLFPKFKDYPVTCNEDCYQPSELLTCNEPMEQCTYNGDSTPLSLDTGYTVKWYGHASFRITTPDNQQFLFDPVFNQFDWPVNWAFRLSAGFNRNEPQQPSDSVLNATDAVMYSHIHYDHFNKGDIQAFSADTAFLTPLGFAEHFPDGDFNITEMAWYASKPLGKMNVHFVPGHHFSNRILVPYLYEDENKTLWGGWLLEHQGNTLFFAGDTGYSPHFKQIREKYGEIDVCLLPIASYFSAESPAFYRKVHMTPEDALIAAKELNCKVMVPWGYGNNSWKMGDKTSHSALFRLLTMHERLASEIPLHILNEGEQVSF</sequence>
<dbReference type="Pfam" id="PF12706">
    <property type="entry name" value="Lactamase_B_2"/>
    <property type="match status" value="1"/>
</dbReference>
<dbReference type="InterPro" id="IPR036866">
    <property type="entry name" value="RibonucZ/Hydroxyglut_hydro"/>
</dbReference>
<reference evidence="4" key="1">
    <citation type="journal article" date="2019" name="Int. J. Syst. Evol. Microbiol.">
        <title>The Global Catalogue of Microorganisms (GCM) 10K type strain sequencing project: providing services to taxonomists for standard genome sequencing and annotation.</title>
        <authorList>
            <consortium name="The Broad Institute Genomics Platform"/>
            <consortium name="The Broad Institute Genome Sequencing Center for Infectious Disease"/>
            <person name="Wu L."/>
            <person name="Ma J."/>
        </authorList>
    </citation>
    <scope>NUCLEOTIDE SEQUENCE [LARGE SCALE GENOMIC DNA]</scope>
    <source>
        <strain evidence="4">KCTC 52449</strain>
    </source>
</reference>
<comment type="caution">
    <text evidence="3">The sequence shown here is derived from an EMBL/GenBank/DDBJ whole genome shotgun (WGS) entry which is preliminary data.</text>
</comment>
<proteinExistence type="predicted"/>
<protein>
    <submittedName>
        <fullName evidence="3">MBL fold metallo-hydrolase</fullName>
    </submittedName>
</protein>
<evidence type="ECO:0000313" key="3">
    <source>
        <dbReference type="EMBL" id="MFC3201694.1"/>
    </source>
</evidence>
<organism evidence="3 4">
    <name type="scientific">Alteromonas oceani</name>
    <dbReference type="NCBI Taxonomy" id="2071609"/>
    <lineage>
        <taxon>Bacteria</taxon>
        <taxon>Pseudomonadati</taxon>
        <taxon>Pseudomonadota</taxon>
        <taxon>Gammaproteobacteria</taxon>
        <taxon>Alteromonadales</taxon>
        <taxon>Alteromonadaceae</taxon>
        <taxon>Alteromonas/Salinimonas group</taxon>
        <taxon>Alteromonas</taxon>
    </lineage>
</organism>
<keyword evidence="4" id="KW-1185">Reference proteome</keyword>
<dbReference type="PANTHER" id="PTHR15032:SF4">
    <property type="entry name" value="N-ACYL-PHOSPHATIDYLETHANOLAMINE-HYDROLYZING PHOSPHOLIPASE D"/>
    <property type="match status" value="1"/>
</dbReference>
<dbReference type="RefSeq" id="WP_241155599.1">
    <property type="nucleotide sequence ID" value="NZ_JBHRSX010000016.1"/>
</dbReference>
<dbReference type="EMBL" id="JBHRSX010000016">
    <property type="protein sequence ID" value="MFC3201694.1"/>
    <property type="molecule type" value="Genomic_DNA"/>
</dbReference>
<dbReference type="Gene3D" id="3.60.15.10">
    <property type="entry name" value="Ribonuclease Z/Hydroxyacylglutathione hydrolase-like"/>
    <property type="match status" value="1"/>
</dbReference>
<evidence type="ECO:0000313" key="4">
    <source>
        <dbReference type="Proteomes" id="UP001595477"/>
    </source>
</evidence>
<feature type="chain" id="PRO_5045180096" evidence="1">
    <location>
        <begin position="26"/>
        <end position="364"/>
    </location>
</feature>
<dbReference type="InterPro" id="IPR001279">
    <property type="entry name" value="Metallo-B-lactamas"/>
</dbReference>
<dbReference type="SUPFAM" id="SSF56281">
    <property type="entry name" value="Metallo-hydrolase/oxidoreductase"/>
    <property type="match status" value="1"/>
</dbReference>
<evidence type="ECO:0000259" key="2">
    <source>
        <dbReference type="Pfam" id="PF12706"/>
    </source>
</evidence>
<dbReference type="Proteomes" id="UP001595477">
    <property type="component" value="Unassembled WGS sequence"/>
</dbReference>